<name>A0A2P2N4K0_RHIMU</name>
<dbReference type="EMBL" id="GGEC01056938">
    <property type="protein sequence ID" value="MBX37422.1"/>
    <property type="molecule type" value="Transcribed_RNA"/>
</dbReference>
<reference evidence="1" key="1">
    <citation type="submission" date="2018-02" db="EMBL/GenBank/DDBJ databases">
        <title>Rhizophora mucronata_Transcriptome.</title>
        <authorList>
            <person name="Meera S.P."/>
            <person name="Sreeshan A."/>
            <person name="Augustine A."/>
        </authorList>
    </citation>
    <scope>NUCLEOTIDE SEQUENCE</scope>
    <source>
        <tissue evidence="1">Leaf</tissue>
    </source>
</reference>
<dbReference type="AlphaFoldDB" id="A0A2P2N4K0"/>
<accession>A0A2P2N4K0</accession>
<sequence>MIPYFRHKKFLKKGENIQEYRQSLRKLDACKIVSYYTLPNFDSTNCNRLQCDNSQ</sequence>
<proteinExistence type="predicted"/>
<evidence type="ECO:0000313" key="1">
    <source>
        <dbReference type="EMBL" id="MBX37422.1"/>
    </source>
</evidence>
<protein>
    <submittedName>
        <fullName evidence="1">Uncharacterized protein</fullName>
    </submittedName>
</protein>
<organism evidence="1">
    <name type="scientific">Rhizophora mucronata</name>
    <name type="common">Asiatic mangrove</name>
    <dbReference type="NCBI Taxonomy" id="61149"/>
    <lineage>
        <taxon>Eukaryota</taxon>
        <taxon>Viridiplantae</taxon>
        <taxon>Streptophyta</taxon>
        <taxon>Embryophyta</taxon>
        <taxon>Tracheophyta</taxon>
        <taxon>Spermatophyta</taxon>
        <taxon>Magnoliopsida</taxon>
        <taxon>eudicotyledons</taxon>
        <taxon>Gunneridae</taxon>
        <taxon>Pentapetalae</taxon>
        <taxon>rosids</taxon>
        <taxon>fabids</taxon>
        <taxon>Malpighiales</taxon>
        <taxon>Rhizophoraceae</taxon>
        <taxon>Rhizophora</taxon>
    </lineage>
</organism>